<comment type="caution">
    <text evidence="1">The sequence shown here is derived from an EMBL/GenBank/DDBJ whole genome shotgun (WGS) entry which is preliminary data.</text>
</comment>
<dbReference type="EMBL" id="BGZK01000807">
    <property type="protein sequence ID" value="GBP61197.1"/>
    <property type="molecule type" value="Genomic_DNA"/>
</dbReference>
<protein>
    <submittedName>
        <fullName evidence="1">Uncharacterized protein</fullName>
    </submittedName>
</protein>
<reference evidence="1 2" key="1">
    <citation type="journal article" date="2019" name="Commun. Biol.">
        <title>The bagworm genome reveals a unique fibroin gene that provides high tensile strength.</title>
        <authorList>
            <person name="Kono N."/>
            <person name="Nakamura H."/>
            <person name="Ohtoshi R."/>
            <person name="Tomita M."/>
            <person name="Numata K."/>
            <person name="Arakawa K."/>
        </authorList>
    </citation>
    <scope>NUCLEOTIDE SEQUENCE [LARGE SCALE GENOMIC DNA]</scope>
</reference>
<keyword evidence="2" id="KW-1185">Reference proteome</keyword>
<evidence type="ECO:0000313" key="2">
    <source>
        <dbReference type="Proteomes" id="UP000299102"/>
    </source>
</evidence>
<evidence type="ECO:0000313" key="1">
    <source>
        <dbReference type="EMBL" id="GBP61197.1"/>
    </source>
</evidence>
<sequence>MGLTERIKEEWTPETLTHWTKPINGNCYYFISYYTNAFEYITARAQIPPNARKNYVENPRPPRSSVNDRYYILRRITIGAKKTRRDGFCSDVAAAERQ</sequence>
<accession>A0A4C1XG67</accession>
<dbReference type="Proteomes" id="UP000299102">
    <property type="component" value="Unassembled WGS sequence"/>
</dbReference>
<dbReference type="AlphaFoldDB" id="A0A4C1XG67"/>
<proteinExistence type="predicted"/>
<organism evidence="1 2">
    <name type="scientific">Eumeta variegata</name>
    <name type="common">Bagworm moth</name>
    <name type="synonym">Eumeta japonica</name>
    <dbReference type="NCBI Taxonomy" id="151549"/>
    <lineage>
        <taxon>Eukaryota</taxon>
        <taxon>Metazoa</taxon>
        <taxon>Ecdysozoa</taxon>
        <taxon>Arthropoda</taxon>
        <taxon>Hexapoda</taxon>
        <taxon>Insecta</taxon>
        <taxon>Pterygota</taxon>
        <taxon>Neoptera</taxon>
        <taxon>Endopterygota</taxon>
        <taxon>Lepidoptera</taxon>
        <taxon>Glossata</taxon>
        <taxon>Ditrysia</taxon>
        <taxon>Tineoidea</taxon>
        <taxon>Psychidae</taxon>
        <taxon>Oiketicinae</taxon>
        <taxon>Eumeta</taxon>
    </lineage>
</organism>
<gene>
    <name evidence="1" type="ORF">EVAR_37461_1</name>
</gene>
<name>A0A4C1XG67_EUMVA</name>